<protein>
    <recommendedName>
        <fullName evidence="2">Ubiquitin-like domain-containing protein</fullName>
    </recommendedName>
</protein>
<evidence type="ECO:0000313" key="3">
    <source>
        <dbReference type="EMBL" id="OAJ36042.1"/>
    </source>
</evidence>
<dbReference type="Gene3D" id="3.10.20.90">
    <property type="entry name" value="Phosphatidylinositol 3-kinase Catalytic Subunit, Chain A, domain 1"/>
    <property type="match status" value="1"/>
</dbReference>
<reference evidence="3 4" key="1">
    <citation type="submission" date="2006-10" db="EMBL/GenBank/DDBJ databases">
        <title>The Genome Sequence of Batrachochytrium dendrobatidis JEL423.</title>
        <authorList>
            <consortium name="The Broad Institute Genome Sequencing Platform"/>
            <person name="Birren B."/>
            <person name="Lander E."/>
            <person name="Galagan J."/>
            <person name="Cuomo C."/>
            <person name="Devon K."/>
            <person name="Jaffe D."/>
            <person name="Butler J."/>
            <person name="Alvarez P."/>
            <person name="Gnerre S."/>
            <person name="Grabherr M."/>
            <person name="Kleber M."/>
            <person name="Mauceli E."/>
            <person name="Brockman W."/>
            <person name="Young S."/>
            <person name="LaButti K."/>
            <person name="Sykes S."/>
            <person name="DeCaprio D."/>
            <person name="Crawford M."/>
            <person name="Koehrsen M."/>
            <person name="Engels R."/>
            <person name="Montgomery P."/>
            <person name="Pearson M."/>
            <person name="Howarth C."/>
            <person name="Larson L."/>
            <person name="White J."/>
            <person name="O'Leary S."/>
            <person name="Kodira C."/>
            <person name="Zeng Q."/>
            <person name="Yandava C."/>
            <person name="Alvarado L."/>
            <person name="Longcore J."/>
            <person name="James T."/>
        </authorList>
    </citation>
    <scope>NUCLEOTIDE SEQUENCE [LARGE SCALE GENOMIC DNA]</scope>
    <source>
        <strain evidence="3 4">JEL423</strain>
    </source>
</reference>
<dbReference type="STRING" id="403673.A0A177W8J0"/>
<organism evidence="3 4">
    <name type="scientific">Batrachochytrium dendrobatidis (strain JEL423)</name>
    <dbReference type="NCBI Taxonomy" id="403673"/>
    <lineage>
        <taxon>Eukaryota</taxon>
        <taxon>Fungi</taxon>
        <taxon>Fungi incertae sedis</taxon>
        <taxon>Chytridiomycota</taxon>
        <taxon>Chytridiomycota incertae sedis</taxon>
        <taxon>Chytridiomycetes</taxon>
        <taxon>Rhizophydiales</taxon>
        <taxon>Rhizophydiales incertae sedis</taxon>
        <taxon>Batrachochytrium</taxon>
    </lineage>
</organism>
<dbReference type="Proteomes" id="UP000077115">
    <property type="component" value="Unassembled WGS sequence"/>
</dbReference>
<dbReference type="PROSITE" id="PS50053">
    <property type="entry name" value="UBIQUITIN_2"/>
    <property type="match status" value="1"/>
</dbReference>
<evidence type="ECO:0000259" key="2">
    <source>
        <dbReference type="PROSITE" id="PS50053"/>
    </source>
</evidence>
<name>A0A177W8J0_BATDL</name>
<evidence type="ECO:0000313" key="4">
    <source>
        <dbReference type="Proteomes" id="UP000077115"/>
    </source>
</evidence>
<dbReference type="AlphaFoldDB" id="A0A177W8J0"/>
<feature type="region of interest" description="Disordered" evidence="1">
    <location>
        <begin position="101"/>
        <end position="121"/>
    </location>
</feature>
<dbReference type="OrthoDB" id="428577at2759"/>
<proteinExistence type="predicted"/>
<dbReference type="CDD" id="cd17039">
    <property type="entry name" value="Ubl_ubiquitin_like"/>
    <property type="match status" value="1"/>
</dbReference>
<sequence length="121" mass="13738">MLLLIKRHKTTYLVETSLHESVQKLKSRISLIINKEKEAKELRLMYKPPKQTTYTVLEDAAVLEQVGVVDQDTLYLIYLNSDDGKWETVMVPPYEPLYEDADLADESAANKGKAPTTHSAT</sequence>
<evidence type="ECO:0000256" key="1">
    <source>
        <dbReference type="SAM" id="MobiDB-lite"/>
    </source>
</evidence>
<dbReference type="SUPFAM" id="SSF54236">
    <property type="entry name" value="Ubiquitin-like"/>
    <property type="match status" value="1"/>
</dbReference>
<dbReference type="VEuPathDB" id="FungiDB:BDEG_20261"/>
<gene>
    <name evidence="3" type="ORF">BDEG_20261</name>
</gene>
<feature type="domain" description="Ubiquitin-like" evidence="2">
    <location>
        <begin position="1"/>
        <end position="77"/>
    </location>
</feature>
<dbReference type="InterPro" id="IPR029071">
    <property type="entry name" value="Ubiquitin-like_domsf"/>
</dbReference>
<dbReference type="InterPro" id="IPR000626">
    <property type="entry name" value="Ubiquitin-like_dom"/>
</dbReference>
<reference evidence="3 4" key="2">
    <citation type="submission" date="2016-05" db="EMBL/GenBank/DDBJ databases">
        <title>Lineage-specific infection strategies underlie the spectrum of fungal disease in amphibians.</title>
        <authorList>
            <person name="Cuomo C.A."/>
            <person name="Farrer R.A."/>
            <person name="James T."/>
            <person name="Longcore J."/>
            <person name="Birren B."/>
        </authorList>
    </citation>
    <scope>NUCLEOTIDE SEQUENCE [LARGE SCALE GENOMIC DNA]</scope>
    <source>
        <strain evidence="3 4">JEL423</strain>
    </source>
</reference>
<accession>A0A177W8J0</accession>
<dbReference type="EMBL" id="DS022300">
    <property type="protein sequence ID" value="OAJ36042.1"/>
    <property type="molecule type" value="Genomic_DNA"/>
</dbReference>